<gene>
    <name evidence="1" type="ORF">FNB15_11580</name>
</gene>
<reference evidence="1 2" key="1">
    <citation type="submission" date="2019-07" db="EMBL/GenBank/DDBJ databases">
        <title>Genome sequencing for Ferrovibrio sp. K5.</title>
        <authorList>
            <person name="Park S.-J."/>
        </authorList>
    </citation>
    <scope>NUCLEOTIDE SEQUENCE [LARGE SCALE GENOMIC DNA]</scope>
    <source>
        <strain evidence="1 2">K5</strain>
    </source>
</reference>
<accession>A0A516H263</accession>
<evidence type="ECO:0000313" key="2">
    <source>
        <dbReference type="Proteomes" id="UP000317496"/>
    </source>
</evidence>
<dbReference type="Proteomes" id="UP000317496">
    <property type="component" value="Chromosome"/>
</dbReference>
<dbReference type="AlphaFoldDB" id="A0A516H263"/>
<sequence>MADQILYTAFAGVDRLAAGALPDVAVAVRGALTAAPTLPVLVFNDATGAVIDLDLRGSDTEIRARLEPAAEIDQPVRGRGRPRLGVVAREVTLLPRHWDWLAAQPGGASQALRRLIDQARRADEGRTEARLRQEAAYRFLSVLAGNLPGFEEAARALFANDQVRFAEQTAAWPLDVCAHAQKLAWAAA</sequence>
<organism evidence="1 2">
    <name type="scientific">Ferrovibrio terrae</name>
    <dbReference type="NCBI Taxonomy" id="2594003"/>
    <lineage>
        <taxon>Bacteria</taxon>
        <taxon>Pseudomonadati</taxon>
        <taxon>Pseudomonadota</taxon>
        <taxon>Alphaproteobacteria</taxon>
        <taxon>Rhodospirillales</taxon>
        <taxon>Rhodospirillaceae</taxon>
        <taxon>Ferrovibrio</taxon>
    </lineage>
</organism>
<name>A0A516H263_9PROT</name>
<dbReference type="Pfam" id="PF09998">
    <property type="entry name" value="DUF2239"/>
    <property type="match status" value="1"/>
</dbReference>
<dbReference type="KEGG" id="fer:FNB15_11580"/>
<keyword evidence="2" id="KW-1185">Reference proteome</keyword>
<dbReference type="RefSeq" id="WP_144068848.1">
    <property type="nucleotide sequence ID" value="NZ_CP041636.1"/>
</dbReference>
<protein>
    <submittedName>
        <fullName evidence="1">DUF2239 family protein</fullName>
    </submittedName>
</protein>
<dbReference type="InterPro" id="IPR018715">
    <property type="entry name" value="DUF2239"/>
</dbReference>
<dbReference type="EMBL" id="CP041636">
    <property type="protein sequence ID" value="QDO97867.1"/>
    <property type="molecule type" value="Genomic_DNA"/>
</dbReference>
<evidence type="ECO:0000313" key="1">
    <source>
        <dbReference type="EMBL" id="QDO97867.1"/>
    </source>
</evidence>
<proteinExistence type="predicted"/>
<dbReference type="OrthoDB" id="282960at2"/>